<keyword evidence="2" id="KW-0732">Signal</keyword>
<feature type="chain" id="PRO_5027035200" description="Lipoprotein" evidence="2">
    <location>
        <begin position="20"/>
        <end position="124"/>
    </location>
</feature>
<evidence type="ECO:0000313" key="3">
    <source>
        <dbReference type="EMBL" id="CAA9323446.1"/>
    </source>
</evidence>
<feature type="region of interest" description="Disordered" evidence="1">
    <location>
        <begin position="21"/>
        <end position="40"/>
    </location>
</feature>
<gene>
    <name evidence="3" type="ORF">AVDCRST_MAG36-419</name>
</gene>
<sequence>MPRLLLLLVLVLTGCSAAAEPTAVPPPDHAQPGADVDSAADRACVEVGQGRDLPPAVFTGSSSITLAEVRAVPGVAPRLAGGPFDGLPDTHPVDACFYDDGRTLTSLLVDADGRVAVNPALPQG</sequence>
<evidence type="ECO:0000256" key="1">
    <source>
        <dbReference type="SAM" id="MobiDB-lite"/>
    </source>
</evidence>
<evidence type="ECO:0000256" key="2">
    <source>
        <dbReference type="SAM" id="SignalP"/>
    </source>
</evidence>
<reference evidence="3" key="1">
    <citation type="submission" date="2020-02" db="EMBL/GenBank/DDBJ databases">
        <authorList>
            <person name="Meier V. D."/>
        </authorList>
    </citation>
    <scope>NUCLEOTIDE SEQUENCE</scope>
    <source>
        <strain evidence="3">AVDCRST_MAG36</strain>
    </source>
</reference>
<evidence type="ECO:0008006" key="4">
    <source>
        <dbReference type="Google" id="ProtNLM"/>
    </source>
</evidence>
<dbReference type="PROSITE" id="PS51257">
    <property type="entry name" value="PROKAR_LIPOPROTEIN"/>
    <property type="match status" value="1"/>
</dbReference>
<feature type="signal peptide" evidence="2">
    <location>
        <begin position="1"/>
        <end position="19"/>
    </location>
</feature>
<name>A0A6J4L7K0_9ACTN</name>
<dbReference type="AlphaFoldDB" id="A0A6J4L7K0"/>
<dbReference type="EMBL" id="CADCUH010000029">
    <property type="protein sequence ID" value="CAA9323446.1"/>
    <property type="molecule type" value="Genomic_DNA"/>
</dbReference>
<protein>
    <recommendedName>
        <fullName evidence="4">Lipoprotein</fullName>
    </recommendedName>
</protein>
<proteinExistence type="predicted"/>
<accession>A0A6J4L7K0</accession>
<organism evidence="3">
    <name type="scientific">uncultured Nocardioidaceae bacterium</name>
    <dbReference type="NCBI Taxonomy" id="253824"/>
    <lineage>
        <taxon>Bacteria</taxon>
        <taxon>Bacillati</taxon>
        <taxon>Actinomycetota</taxon>
        <taxon>Actinomycetes</taxon>
        <taxon>Propionibacteriales</taxon>
        <taxon>Nocardioidaceae</taxon>
        <taxon>environmental samples</taxon>
    </lineage>
</organism>